<keyword evidence="11" id="KW-1185">Reference proteome</keyword>
<dbReference type="RefSeq" id="WP_127199845.1">
    <property type="nucleotide sequence ID" value="NZ_RZNX01000005.1"/>
</dbReference>
<dbReference type="SUPFAM" id="SSF103473">
    <property type="entry name" value="MFS general substrate transporter"/>
    <property type="match status" value="1"/>
</dbReference>
<feature type="transmembrane region" description="Helical" evidence="8">
    <location>
        <begin position="146"/>
        <end position="164"/>
    </location>
</feature>
<dbReference type="GO" id="GO:0005886">
    <property type="term" value="C:plasma membrane"/>
    <property type="evidence" value="ECO:0007669"/>
    <property type="project" value="UniProtKB-SubCell"/>
</dbReference>
<keyword evidence="3 8" id="KW-0813">Transport</keyword>
<evidence type="ECO:0000256" key="7">
    <source>
        <dbReference type="ARBA" id="ARBA00023136"/>
    </source>
</evidence>
<dbReference type="InterPro" id="IPR020846">
    <property type="entry name" value="MFS_dom"/>
</dbReference>
<dbReference type="GO" id="GO:1990961">
    <property type="term" value="P:xenobiotic detoxification by transmembrane export across the plasma membrane"/>
    <property type="evidence" value="ECO:0007669"/>
    <property type="project" value="InterPro"/>
</dbReference>
<dbReference type="InterPro" id="IPR011701">
    <property type="entry name" value="MFS"/>
</dbReference>
<dbReference type="InterPro" id="IPR036259">
    <property type="entry name" value="MFS_trans_sf"/>
</dbReference>
<gene>
    <name evidence="10" type="ORF">EJP77_13895</name>
</gene>
<feature type="transmembrane region" description="Helical" evidence="8">
    <location>
        <begin position="113"/>
        <end position="134"/>
    </location>
</feature>
<evidence type="ECO:0000256" key="5">
    <source>
        <dbReference type="ARBA" id="ARBA00022692"/>
    </source>
</evidence>
<keyword evidence="7 8" id="KW-0472">Membrane</keyword>
<feature type="transmembrane region" description="Helical" evidence="8">
    <location>
        <begin position="20"/>
        <end position="37"/>
    </location>
</feature>
<dbReference type="InterPro" id="IPR004812">
    <property type="entry name" value="Efflux_drug-R_Bcr/CmlA"/>
</dbReference>
<comment type="caution">
    <text evidence="10">The sequence shown here is derived from an EMBL/GenBank/DDBJ whole genome shotgun (WGS) entry which is preliminary data.</text>
</comment>
<keyword evidence="4 8" id="KW-1003">Cell membrane</keyword>
<name>A0A433X6Y1_9BACL</name>
<proteinExistence type="inferred from homology"/>
<dbReference type="CDD" id="cd17320">
    <property type="entry name" value="MFS_MdfA_MDR_like"/>
    <property type="match status" value="1"/>
</dbReference>
<sequence>MNRLTLDTVPSLKLSRSRRLWMAVILGSLSAFGPLSIDMYLPSLPKLTADLNTTASLTQLTLTAFLLGLALGQLVVGPLSDVKGRRSPLMISLAVYAVCSLLCVFSPSIGVLIVLRFIQGVTGAAGIVLSRAIVRDLYSGTELTKFFSLLMLINGAAPILAPIIGGQLLRIFPWRGVFVVLTLIAIVMLAAVYFSLPETLPKQKRAAGGIRQTFSTFGRLLKDRVFMGYTLAQGLVTAAMFGYISGSPFVMQDIFGVTPQTYSLIFAINGIGIIAASQATGRLAGRIREEKLLVVGLYMAALGAIILLMGLILVPRLIAVLLPLFFVVASVGIVGTTSFPLAMKEQGHSAGSASALLGLLPYILGAVSAPLVGIGGSHTAIPMGVVIAIADICAIGCYYLLVRRTANQAKN</sequence>
<evidence type="ECO:0000256" key="6">
    <source>
        <dbReference type="ARBA" id="ARBA00022989"/>
    </source>
</evidence>
<comment type="similarity">
    <text evidence="2 8">Belongs to the major facilitator superfamily. Bcr/CmlA family.</text>
</comment>
<dbReference type="PRINTS" id="PR01035">
    <property type="entry name" value="TCRTETA"/>
</dbReference>
<comment type="subcellular location">
    <subcellularLocation>
        <location evidence="1 8">Cell membrane</location>
        <topology evidence="1 8">Multi-pass membrane protein</topology>
    </subcellularLocation>
</comment>
<keyword evidence="6 8" id="KW-1133">Transmembrane helix</keyword>
<evidence type="ECO:0000259" key="9">
    <source>
        <dbReference type="PROSITE" id="PS50850"/>
    </source>
</evidence>
<evidence type="ECO:0000313" key="11">
    <source>
        <dbReference type="Proteomes" id="UP000272464"/>
    </source>
</evidence>
<dbReference type="Proteomes" id="UP000272464">
    <property type="component" value="Unassembled WGS sequence"/>
</dbReference>
<feature type="transmembrane region" description="Helical" evidence="8">
    <location>
        <begin position="380"/>
        <end position="401"/>
    </location>
</feature>
<accession>A0A433X6Y1</accession>
<dbReference type="GO" id="GO:0042910">
    <property type="term" value="F:xenobiotic transmembrane transporter activity"/>
    <property type="evidence" value="ECO:0007669"/>
    <property type="project" value="InterPro"/>
</dbReference>
<evidence type="ECO:0000256" key="3">
    <source>
        <dbReference type="ARBA" id="ARBA00022448"/>
    </source>
</evidence>
<feature type="transmembrane region" description="Helical" evidence="8">
    <location>
        <begin position="88"/>
        <end position="107"/>
    </location>
</feature>
<dbReference type="FunFam" id="1.20.1720.10:FF:000005">
    <property type="entry name" value="Bcr/CflA family efflux transporter"/>
    <property type="match status" value="1"/>
</dbReference>
<feature type="transmembrane region" description="Helical" evidence="8">
    <location>
        <begin position="292"/>
        <end position="314"/>
    </location>
</feature>
<dbReference type="AlphaFoldDB" id="A0A433X6Y1"/>
<evidence type="ECO:0000256" key="1">
    <source>
        <dbReference type="ARBA" id="ARBA00004651"/>
    </source>
</evidence>
<evidence type="ECO:0000256" key="8">
    <source>
        <dbReference type="RuleBase" id="RU365088"/>
    </source>
</evidence>
<protein>
    <recommendedName>
        <fullName evidence="8">Bcr/CflA family efflux transporter</fullName>
    </recommendedName>
</protein>
<dbReference type="InterPro" id="IPR001958">
    <property type="entry name" value="Tet-R_TetA/multi-R_MdtG-like"/>
</dbReference>
<feature type="transmembrane region" description="Helical" evidence="8">
    <location>
        <begin position="225"/>
        <end position="244"/>
    </location>
</feature>
<dbReference type="PANTHER" id="PTHR23502:SF132">
    <property type="entry name" value="POLYAMINE TRANSPORTER 2-RELATED"/>
    <property type="match status" value="1"/>
</dbReference>
<dbReference type="NCBIfam" id="TIGR00710">
    <property type="entry name" value="efflux_Bcr_CflA"/>
    <property type="match status" value="1"/>
</dbReference>
<evidence type="ECO:0000256" key="2">
    <source>
        <dbReference type="ARBA" id="ARBA00006236"/>
    </source>
</evidence>
<feature type="domain" description="Major facilitator superfamily (MFS) profile" evidence="9">
    <location>
        <begin position="19"/>
        <end position="408"/>
    </location>
</feature>
<dbReference type="Gene3D" id="1.20.1720.10">
    <property type="entry name" value="Multidrug resistance protein D"/>
    <property type="match status" value="1"/>
</dbReference>
<dbReference type="EMBL" id="RZNX01000005">
    <property type="protein sequence ID" value="RUT29901.1"/>
    <property type="molecule type" value="Genomic_DNA"/>
</dbReference>
<feature type="transmembrane region" description="Helical" evidence="8">
    <location>
        <begin position="176"/>
        <end position="196"/>
    </location>
</feature>
<dbReference type="Pfam" id="PF07690">
    <property type="entry name" value="MFS_1"/>
    <property type="match status" value="1"/>
</dbReference>
<organism evidence="10 11">
    <name type="scientific">Paenibacillus zeisoli</name>
    <dbReference type="NCBI Taxonomy" id="2496267"/>
    <lineage>
        <taxon>Bacteria</taxon>
        <taxon>Bacillati</taxon>
        <taxon>Bacillota</taxon>
        <taxon>Bacilli</taxon>
        <taxon>Bacillales</taxon>
        <taxon>Paenibacillaceae</taxon>
        <taxon>Paenibacillus</taxon>
    </lineage>
</organism>
<feature type="transmembrane region" description="Helical" evidence="8">
    <location>
        <begin position="320"/>
        <end position="343"/>
    </location>
</feature>
<keyword evidence="5 8" id="KW-0812">Transmembrane</keyword>
<feature type="transmembrane region" description="Helical" evidence="8">
    <location>
        <begin position="57"/>
        <end position="76"/>
    </location>
</feature>
<feature type="transmembrane region" description="Helical" evidence="8">
    <location>
        <begin position="355"/>
        <end position="374"/>
    </location>
</feature>
<reference evidence="10 11" key="1">
    <citation type="submission" date="2018-12" db="EMBL/GenBank/DDBJ databases">
        <authorList>
            <person name="Sun L."/>
            <person name="Chen Z."/>
        </authorList>
    </citation>
    <scope>NUCLEOTIDE SEQUENCE [LARGE SCALE GENOMIC DNA]</scope>
    <source>
        <strain evidence="10 11">3-5-3</strain>
    </source>
</reference>
<dbReference type="PANTHER" id="PTHR23502">
    <property type="entry name" value="MAJOR FACILITATOR SUPERFAMILY"/>
    <property type="match status" value="1"/>
</dbReference>
<feature type="transmembrane region" description="Helical" evidence="8">
    <location>
        <begin position="264"/>
        <end position="285"/>
    </location>
</feature>
<dbReference type="OrthoDB" id="9800416at2"/>
<dbReference type="PROSITE" id="PS50850">
    <property type="entry name" value="MFS"/>
    <property type="match status" value="1"/>
</dbReference>
<evidence type="ECO:0000256" key="4">
    <source>
        <dbReference type="ARBA" id="ARBA00022475"/>
    </source>
</evidence>
<evidence type="ECO:0000313" key="10">
    <source>
        <dbReference type="EMBL" id="RUT29901.1"/>
    </source>
</evidence>